<organism evidence="1 2">
    <name type="scientific">Kordia periserrulae</name>
    <dbReference type="NCBI Taxonomy" id="701523"/>
    <lineage>
        <taxon>Bacteria</taxon>
        <taxon>Pseudomonadati</taxon>
        <taxon>Bacteroidota</taxon>
        <taxon>Flavobacteriia</taxon>
        <taxon>Flavobacteriales</taxon>
        <taxon>Flavobacteriaceae</taxon>
        <taxon>Kordia</taxon>
    </lineage>
</organism>
<dbReference type="InterPro" id="IPR029063">
    <property type="entry name" value="SAM-dependent_MTases_sf"/>
</dbReference>
<dbReference type="OrthoDB" id="1157001at2"/>
<dbReference type="EMBL" id="QBKT01000001">
    <property type="protein sequence ID" value="PTX63679.1"/>
    <property type="molecule type" value="Genomic_DNA"/>
</dbReference>
<evidence type="ECO:0000313" key="1">
    <source>
        <dbReference type="EMBL" id="PTX63679.1"/>
    </source>
</evidence>
<dbReference type="SUPFAM" id="SSF53335">
    <property type="entry name" value="S-adenosyl-L-methionine-dependent methyltransferases"/>
    <property type="match status" value="1"/>
</dbReference>
<reference evidence="1 2" key="1">
    <citation type="submission" date="2018-04" db="EMBL/GenBank/DDBJ databases">
        <title>Genomic Encyclopedia of Archaeal and Bacterial Type Strains, Phase II (KMG-II): from individual species to whole genera.</title>
        <authorList>
            <person name="Goeker M."/>
        </authorList>
    </citation>
    <scope>NUCLEOTIDE SEQUENCE [LARGE SCALE GENOMIC DNA]</scope>
    <source>
        <strain evidence="1 2">DSM 25731</strain>
    </source>
</reference>
<gene>
    <name evidence="1" type="ORF">C8N46_101282</name>
</gene>
<dbReference type="Gene3D" id="3.40.50.150">
    <property type="entry name" value="Vaccinia Virus protein VP39"/>
    <property type="match status" value="1"/>
</dbReference>
<proteinExistence type="predicted"/>
<protein>
    <recommendedName>
        <fullName evidence="3">Phytanoyl-CoA dioxygenase</fullName>
    </recommendedName>
</protein>
<sequence length="344" mass="38893">MGCEIKTHHLLLCKIKTSMLRNTIKDLATKLLNSSPDFETIKNTVDEIHKHYLETTNISDYREGMQYNAAVPTASGKALSLNHAAACLLDYHRTAKFLKGMVALIREKQQQHPNETIHIFYAGCGPYAPFVTLVAPLFEASEVQFAVLEINPDSIKMAEKLVKSLDLAAYVTNFYNADAVTFQIPDAKKYHILFSETLDALLYRESYVPILWNMLPQLSENCELIPNNVIVKASLTYPQKEGEDTRKEKEVATILDVRKAVNSSDGSKALPETFEGVTINLAGDERYHTMIIDTKVHVCKDIWLTRNESSLSIPFEMEIVYPLDAPNVTFFYQLKPSVELKLQN</sequence>
<dbReference type="AlphaFoldDB" id="A0A2T6C5S2"/>
<dbReference type="RefSeq" id="WP_146169692.1">
    <property type="nucleotide sequence ID" value="NZ_QBKT01000001.1"/>
</dbReference>
<evidence type="ECO:0000313" key="2">
    <source>
        <dbReference type="Proteomes" id="UP000244090"/>
    </source>
</evidence>
<accession>A0A2T6C5S2</accession>
<comment type="caution">
    <text evidence="1">The sequence shown here is derived from an EMBL/GenBank/DDBJ whole genome shotgun (WGS) entry which is preliminary data.</text>
</comment>
<evidence type="ECO:0008006" key="3">
    <source>
        <dbReference type="Google" id="ProtNLM"/>
    </source>
</evidence>
<keyword evidence="2" id="KW-1185">Reference proteome</keyword>
<dbReference type="Proteomes" id="UP000244090">
    <property type="component" value="Unassembled WGS sequence"/>
</dbReference>
<name>A0A2T6C5S2_9FLAO</name>